<evidence type="ECO:0000256" key="1">
    <source>
        <dbReference type="SAM" id="Phobius"/>
    </source>
</evidence>
<proteinExistence type="predicted"/>
<accession>A0ABY6Z5J2</accession>
<keyword evidence="1" id="KW-0812">Transmembrane</keyword>
<dbReference type="Proteomes" id="UP001164803">
    <property type="component" value="Chromosome"/>
</dbReference>
<dbReference type="RefSeq" id="WP_268045579.1">
    <property type="nucleotide sequence ID" value="NZ_CP104064.1"/>
</dbReference>
<name>A0ABY6Z5J2_9BACL</name>
<sequence length="88" mass="9700">MQSQSPRQTYTARNLFYEYFIFLVGSVIVGAMVAWAEWPHGTTRALAFGVGAGLLAAIYATVGLMRRRATLRRYVQRTATKADAGVSL</sequence>
<feature type="transmembrane region" description="Helical" evidence="1">
    <location>
        <begin position="20"/>
        <end position="38"/>
    </location>
</feature>
<keyword evidence="1" id="KW-0472">Membrane</keyword>
<keyword evidence="3" id="KW-1185">Reference proteome</keyword>
<dbReference type="EMBL" id="CP104064">
    <property type="protein sequence ID" value="WAH38034.1"/>
    <property type="molecule type" value="Genomic_DNA"/>
</dbReference>
<reference evidence="2" key="1">
    <citation type="submission" date="2022-08" db="EMBL/GenBank/DDBJ databases">
        <title>Alicyclobacillus dauci DSM2870, complete genome.</title>
        <authorList>
            <person name="Wang Q."/>
            <person name="Cai R."/>
            <person name="Wang Z."/>
        </authorList>
    </citation>
    <scope>NUCLEOTIDE SEQUENCE</scope>
    <source>
        <strain evidence="2">DSM 28700</strain>
    </source>
</reference>
<keyword evidence="1" id="KW-1133">Transmembrane helix</keyword>
<gene>
    <name evidence="2" type="ORF">NZD86_05975</name>
</gene>
<feature type="transmembrane region" description="Helical" evidence="1">
    <location>
        <begin position="44"/>
        <end position="64"/>
    </location>
</feature>
<evidence type="ECO:0000313" key="3">
    <source>
        <dbReference type="Proteomes" id="UP001164803"/>
    </source>
</evidence>
<protein>
    <submittedName>
        <fullName evidence="2">Uncharacterized protein</fullName>
    </submittedName>
</protein>
<evidence type="ECO:0000313" key="2">
    <source>
        <dbReference type="EMBL" id="WAH38034.1"/>
    </source>
</evidence>
<organism evidence="2 3">
    <name type="scientific">Alicyclobacillus dauci</name>
    <dbReference type="NCBI Taxonomy" id="1475485"/>
    <lineage>
        <taxon>Bacteria</taxon>
        <taxon>Bacillati</taxon>
        <taxon>Bacillota</taxon>
        <taxon>Bacilli</taxon>
        <taxon>Bacillales</taxon>
        <taxon>Alicyclobacillaceae</taxon>
        <taxon>Alicyclobacillus</taxon>
    </lineage>
</organism>